<keyword evidence="3" id="KW-1185">Reference proteome</keyword>
<dbReference type="AlphaFoldDB" id="A0A1V6V9G3"/>
<comment type="caution">
    <text evidence="2">The sequence shown here is derived from an EMBL/GenBank/DDBJ whole genome shotgun (WGS) entry which is preliminary data.</text>
</comment>
<gene>
    <name evidence="2" type="ORF">PENCOP_c001G01126</name>
</gene>
<sequence>MYTYTPTHRFLVLSATESGPYNPANKFLVLSPIESGPDPRVWEEESQNETSSIEESPVLAPVSRARTNSSLSTNSSASLNDLAATLPSGFLYLGHGKKQH</sequence>
<protein>
    <submittedName>
        <fullName evidence="2">Uncharacterized protein</fullName>
    </submittedName>
</protein>
<dbReference type="EMBL" id="MDDG01000001">
    <property type="protein sequence ID" value="OQE47103.1"/>
    <property type="molecule type" value="Genomic_DNA"/>
</dbReference>
<evidence type="ECO:0000256" key="1">
    <source>
        <dbReference type="SAM" id="MobiDB-lite"/>
    </source>
</evidence>
<dbReference type="Proteomes" id="UP000191500">
    <property type="component" value="Unassembled WGS sequence"/>
</dbReference>
<evidence type="ECO:0000313" key="3">
    <source>
        <dbReference type="Proteomes" id="UP000191500"/>
    </source>
</evidence>
<feature type="region of interest" description="Disordered" evidence="1">
    <location>
        <begin position="38"/>
        <end position="61"/>
    </location>
</feature>
<organism evidence="2 3">
    <name type="scientific">Penicillium coprophilum</name>
    <dbReference type="NCBI Taxonomy" id="36646"/>
    <lineage>
        <taxon>Eukaryota</taxon>
        <taxon>Fungi</taxon>
        <taxon>Dikarya</taxon>
        <taxon>Ascomycota</taxon>
        <taxon>Pezizomycotina</taxon>
        <taxon>Eurotiomycetes</taxon>
        <taxon>Eurotiomycetidae</taxon>
        <taxon>Eurotiales</taxon>
        <taxon>Aspergillaceae</taxon>
        <taxon>Penicillium</taxon>
    </lineage>
</organism>
<evidence type="ECO:0000313" key="2">
    <source>
        <dbReference type="EMBL" id="OQE47103.1"/>
    </source>
</evidence>
<accession>A0A1V6V9G3</accession>
<reference evidence="3" key="1">
    <citation type="journal article" date="2017" name="Nat. Microbiol.">
        <title>Global analysis of biosynthetic gene clusters reveals vast potential of secondary metabolite production in Penicillium species.</title>
        <authorList>
            <person name="Nielsen J.C."/>
            <person name="Grijseels S."/>
            <person name="Prigent S."/>
            <person name="Ji B."/>
            <person name="Dainat J."/>
            <person name="Nielsen K.F."/>
            <person name="Frisvad J.C."/>
            <person name="Workman M."/>
            <person name="Nielsen J."/>
        </authorList>
    </citation>
    <scope>NUCLEOTIDE SEQUENCE [LARGE SCALE GENOMIC DNA]</scope>
    <source>
        <strain evidence="3">IBT 31321</strain>
    </source>
</reference>
<proteinExistence type="predicted"/>
<name>A0A1V6V9G3_9EURO</name>